<sequence length="40" mass="4389">MDLICLLSNIGALKRPLSDFLTLGNTKTTSKNAPKTVCFY</sequence>
<evidence type="ECO:0000313" key="1">
    <source>
        <dbReference type="EMBL" id="GFN47426.1"/>
    </source>
</evidence>
<evidence type="ECO:0000313" key="3">
    <source>
        <dbReference type="Proteomes" id="UP000504714"/>
    </source>
</evidence>
<reference evidence="1 3" key="1">
    <citation type="submission" date="2020-06" db="EMBL/GenBank/DDBJ databases">
        <title>The genome sequence of Candidatus Regiella insecticola strain Tut.</title>
        <authorList>
            <person name="Nikoh N."/>
            <person name="Tsuchida T."/>
            <person name="Koga R."/>
            <person name="Oshima K."/>
            <person name="Hattori M."/>
            <person name="Fukatsu T."/>
        </authorList>
    </citation>
    <scope>NUCLEOTIDE SEQUENCE [LARGE SCALE GENOMIC DNA]</scope>
    <source>
        <strain evidence="1 3">Tut</strain>
    </source>
</reference>
<dbReference type="EMBL" id="BLXO01000011">
    <property type="protein sequence ID" value="GFN47431.1"/>
    <property type="molecule type" value="Genomic_DNA"/>
</dbReference>
<evidence type="ECO:0000313" key="2">
    <source>
        <dbReference type="EMBL" id="GFN47431.1"/>
    </source>
</evidence>
<protein>
    <submittedName>
        <fullName evidence="1">Uncharacterized protein</fullName>
    </submittedName>
</protein>
<dbReference type="EMBL" id="BLXO01000011">
    <property type="protein sequence ID" value="GFN47426.1"/>
    <property type="molecule type" value="Genomic_DNA"/>
</dbReference>
<gene>
    <name evidence="1" type="ORF">RINTU1_34950</name>
    <name evidence="2" type="ORF">RINTU1_35050</name>
</gene>
<organism evidence="1 3">
    <name type="scientific">Candidatus Regiella insecticola</name>
    <dbReference type="NCBI Taxonomy" id="138073"/>
    <lineage>
        <taxon>Bacteria</taxon>
        <taxon>Pseudomonadati</taxon>
        <taxon>Pseudomonadota</taxon>
        <taxon>Gammaproteobacteria</taxon>
        <taxon>Enterobacterales</taxon>
        <taxon>Enterobacteriaceae</taxon>
        <taxon>aphid secondary symbionts</taxon>
        <taxon>Candidatus Regiella</taxon>
    </lineage>
</organism>
<dbReference type="AlphaFoldDB" id="A0A6L2ZRL7"/>
<dbReference type="Proteomes" id="UP000504714">
    <property type="component" value="Unassembled WGS sequence"/>
</dbReference>
<name>A0A6L2ZRL7_9ENTR</name>
<proteinExistence type="predicted"/>
<comment type="caution">
    <text evidence="1">The sequence shown here is derived from an EMBL/GenBank/DDBJ whole genome shotgun (WGS) entry which is preliminary data.</text>
</comment>
<accession>A0A6L2ZRL7</accession>